<dbReference type="Pfam" id="PF08852">
    <property type="entry name" value="DUF1822"/>
    <property type="match status" value="1"/>
</dbReference>
<sequence>MKKLSQSLTFSLPISAGAYRLAQKFRDYHTNPLKAKQVYFNTLAITVVKAYLNLMGIQVNWEDCLSYNPLTQTLLDVADLDVQGLGKIECRAIEMFEEAADTANNIISVPLEACLDRIGYVFVQINESLKTATILGFRKTIPDNGELPISELESLEDLLSLLSQPAEVNSESFISIPRINNLSQWFQNVFDIGWQTVESLLSLQQQTEIAYRSKSFNEISDNNLNTHSESQHESLSTTIERGKLFDLSQIKNEQIALLVELIHTCEEEIDIWVKVYPCGTRKNLPEELQLFVLDELGTVVMQATARNTENILLNFSSVLGECFSVKLTLNEVSFTEHFQV</sequence>
<dbReference type="Proteomes" id="UP000271624">
    <property type="component" value="Unassembled WGS sequence"/>
</dbReference>
<proteinExistence type="predicted"/>
<dbReference type="EMBL" id="RSCL01000001">
    <property type="protein sequence ID" value="RUT10225.1"/>
    <property type="molecule type" value="Genomic_DNA"/>
</dbReference>
<name>A0A433VVW8_9CYAN</name>
<evidence type="ECO:0000313" key="1">
    <source>
        <dbReference type="EMBL" id="RUT10225.1"/>
    </source>
</evidence>
<dbReference type="AlphaFoldDB" id="A0A433VVW8"/>
<comment type="caution">
    <text evidence="1">The sequence shown here is derived from an EMBL/GenBank/DDBJ whole genome shotgun (WGS) entry which is preliminary data.</text>
</comment>
<gene>
    <name evidence="1" type="ORF">DSM106972_007200</name>
</gene>
<organism evidence="1 2">
    <name type="scientific">Dulcicalothrix desertica PCC 7102</name>
    <dbReference type="NCBI Taxonomy" id="232991"/>
    <lineage>
        <taxon>Bacteria</taxon>
        <taxon>Bacillati</taxon>
        <taxon>Cyanobacteriota</taxon>
        <taxon>Cyanophyceae</taxon>
        <taxon>Nostocales</taxon>
        <taxon>Calotrichaceae</taxon>
        <taxon>Dulcicalothrix</taxon>
    </lineage>
</organism>
<dbReference type="RefSeq" id="WP_127078890.1">
    <property type="nucleotide sequence ID" value="NZ_RSCL01000001.1"/>
</dbReference>
<reference evidence="1" key="1">
    <citation type="submission" date="2018-12" db="EMBL/GenBank/DDBJ databases">
        <authorList>
            <person name="Will S."/>
            <person name="Neumann-Schaal M."/>
            <person name="Henke P."/>
        </authorList>
    </citation>
    <scope>NUCLEOTIDE SEQUENCE</scope>
    <source>
        <strain evidence="1">PCC 7102</strain>
    </source>
</reference>
<evidence type="ECO:0008006" key="3">
    <source>
        <dbReference type="Google" id="ProtNLM"/>
    </source>
</evidence>
<evidence type="ECO:0000313" key="2">
    <source>
        <dbReference type="Proteomes" id="UP000271624"/>
    </source>
</evidence>
<dbReference type="InterPro" id="IPR014951">
    <property type="entry name" value="DUF1822"/>
</dbReference>
<protein>
    <recommendedName>
        <fullName evidence="3">DUF1822 domain-containing protein</fullName>
    </recommendedName>
</protein>
<keyword evidence="2" id="KW-1185">Reference proteome</keyword>
<dbReference type="OrthoDB" id="512705at2"/>
<accession>A0A433VVW8</accession>
<reference evidence="1" key="2">
    <citation type="journal article" date="2019" name="Genome Biol. Evol.">
        <title>Day and night: Metabolic profiles and evolutionary relationships of six axenic non-marine cyanobacteria.</title>
        <authorList>
            <person name="Will S.E."/>
            <person name="Henke P."/>
            <person name="Boedeker C."/>
            <person name="Huang S."/>
            <person name="Brinkmann H."/>
            <person name="Rohde M."/>
            <person name="Jarek M."/>
            <person name="Friedl T."/>
            <person name="Seufert S."/>
            <person name="Schumacher M."/>
            <person name="Overmann J."/>
            <person name="Neumann-Schaal M."/>
            <person name="Petersen J."/>
        </authorList>
    </citation>
    <scope>NUCLEOTIDE SEQUENCE [LARGE SCALE GENOMIC DNA]</scope>
    <source>
        <strain evidence="1">PCC 7102</strain>
    </source>
</reference>